<dbReference type="Proteomes" id="UP000215546">
    <property type="component" value="Unassembled WGS sequence"/>
</dbReference>
<dbReference type="AlphaFoldDB" id="A0A233VK99"/>
<evidence type="ECO:0000313" key="6">
    <source>
        <dbReference type="Proteomes" id="UP000215546"/>
    </source>
</evidence>
<evidence type="ECO:0000313" key="5">
    <source>
        <dbReference type="EMBL" id="OXZ32829.1"/>
    </source>
</evidence>
<dbReference type="EMBL" id="NDYE01000009">
    <property type="protein sequence ID" value="OXZ32829.1"/>
    <property type="molecule type" value="Genomic_DNA"/>
</dbReference>
<gene>
    <name evidence="5" type="ORF">B9N55_04145</name>
</gene>
<accession>A0A233VK99</accession>
<evidence type="ECO:0000256" key="2">
    <source>
        <dbReference type="SAM" id="MobiDB-lite"/>
    </source>
</evidence>
<dbReference type="Pfam" id="PF06458">
    <property type="entry name" value="MucBP"/>
    <property type="match status" value="1"/>
</dbReference>
<reference evidence="6" key="1">
    <citation type="submission" date="2017-04" db="EMBL/GenBank/DDBJ databases">
        <title>Finegoldia magna isolated from orthopedic joint implant-associated infections.</title>
        <authorList>
            <person name="Bjorklund S."/>
            <person name="Bruggemann H."/>
            <person name="Jensen A."/>
            <person name="Hellmark B."/>
            <person name="Soderquist B."/>
        </authorList>
    </citation>
    <scope>NUCLEOTIDE SEQUENCE [LARGE SCALE GENOMIC DNA]</scope>
    <source>
        <strain evidence="6">12T273</strain>
    </source>
</reference>
<keyword evidence="3" id="KW-1133">Transmembrane helix</keyword>
<dbReference type="NCBIfam" id="TIGR01167">
    <property type="entry name" value="LPXTG_anchor"/>
    <property type="match status" value="1"/>
</dbReference>
<evidence type="ECO:0000256" key="3">
    <source>
        <dbReference type="SAM" id="Phobius"/>
    </source>
</evidence>
<feature type="domain" description="MucBP" evidence="4">
    <location>
        <begin position="1"/>
        <end position="64"/>
    </location>
</feature>
<evidence type="ECO:0000256" key="1">
    <source>
        <dbReference type="ARBA" id="ARBA00022737"/>
    </source>
</evidence>
<feature type="region of interest" description="Disordered" evidence="2">
    <location>
        <begin position="70"/>
        <end position="89"/>
    </location>
</feature>
<dbReference type="Gene3D" id="3.10.20.320">
    <property type="entry name" value="Putative peptidoglycan bound protein (lpxtg motif)"/>
    <property type="match status" value="1"/>
</dbReference>
<dbReference type="InterPro" id="IPR009459">
    <property type="entry name" value="MucBP_dom"/>
</dbReference>
<name>A0A233VK99_FINMA</name>
<keyword evidence="3" id="KW-0472">Membrane</keyword>
<feature type="transmembrane region" description="Helical" evidence="3">
    <location>
        <begin position="100"/>
        <end position="119"/>
    </location>
</feature>
<organism evidence="5 6">
    <name type="scientific">Finegoldia magna</name>
    <name type="common">Peptostreptococcus magnus</name>
    <dbReference type="NCBI Taxonomy" id="1260"/>
    <lineage>
        <taxon>Bacteria</taxon>
        <taxon>Bacillati</taxon>
        <taxon>Bacillota</taxon>
        <taxon>Tissierellia</taxon>
        <taxon>Tissierellales</taxon>
        <taxon>Peptoniphilaceae</taxon>
        <taxon>Finegoldia</taxon>
    </lineage>
</organism>
<protein>
    <recommendedName>
        <fullName evidence="4">MucBP domain-containing protein</fullName>
    </recommendedName>
</protein>
<keyword evidence="3" id="KW-0812">Transmembrane</keyword>
<proteinExistence type="predicted"/>
<keyword evidence="1" id="KW-0677">Repeat</keyword>
<evidence type="ECO:0000259" key="4">
    <source>
        <dbReference type="Pfam" id="PF06458"/>
    </source>
</evidence>
<comment type="caution">
    <text evidence="5">The sequence shown here is derived from an EMBL/GenBank/DDBJ whole genome shotgun (WGS) entry which is preliminary data.</text>
</comment>
<sequence>MVKYVTEDGKLLEKVIKKGAKIGEEYTTEQKTFDGYEFLRMSSDSANPNGKVKKGVQYVTYVYKANKTNTRPITQGNNTINSSSPNKKGTLVNTGDGINASTYAIIMLAMGAVLTAIGIRKKKKEA</sequence>